<dbReference type="SUPFAM" id="SSF46689">
    <property type="entry name" value="Homeodomain-like"/>
    <property type="match status" value="1"/>
</dbReference>
<evidence type="ECO:0000313" key="11">
    <source>
        <dbReference type="RefSeq" id="XP_030640128.1"/>
    </source>
</evidence>
<dbReference type="PANTHER" id="PTHR10865">
    <property type="entry name" value="METASTASIS-ASSOCIATED PROTEIN AND MESODERM INDUCTION EARLY RESPONSE PROTEIN"/>
    <property type="match status" value="1"/>
</dbReference>
<dbReference type="InParanoid" id="A0A6J2W791"/>
<comment type="subcellular location">
    <subcellularLocation>
        <location evidence="1">Nucleus</location>
    </subcellularLocation>
</comment>
<gene>
    <name evidence="11" type="primary">mier2</name>
</gene>
<evidence type="ECO:0000256" key="2">
    <source>
        <dbReference type="ARBA" id="ARBA00022491"/>
    </source>
</evidence>
<dbReference type="SMART" id="SM00717">
    <property type="entry name" value="SANT"/>
    <property type="match status" value="1"/>
</dbReference>
<feature type="compositionally biased region" description="Basic and acidic residues" evidence="7">
    <location>
        <begin position="376"/>
        <end position="385"/>
    </location>
</feature>
<feature type="domain" description="SANT" evidence="9">
    <location>
        <begin position="262"/>
        <end position="314"/>
    </location>
</feature>
<feature type="region of interest" description="Disordered" evidence="7">
    <location>
        <begin position="71"/>
        <end position="117"/>
    </location>
</feature>
<dbReference type="CDD" id="cd11661">
    <property type="entry name" value="SANT_MTA3_like"/>
    <property type="match status" value="1"/>
</dbReference>
<feature type="compositionally biased region" description="Polar residues" evidence="7">
    <location>
        <begin position="1"/>
        <end position="10"/>
    </location>
</feature>
<dbReference type="GO" id="GO:0000122">
    <property type="term" value="P:negative regulation of transcription by RNA polymerase II"/>
    <property type="evidence" value="ECO:0007669"/>
    <property type="project" value="TreeGrafter"/>
</dbReference>
<dbReference type="SMART" id="SM01189">
    <property type="entry name" value="ELM2"/>
    <property type="match status" value="1"/>
</dbReference>
<keyword evidence="6" id="KW-0539">Nucleus</keyword>
<sequence>MGSAYNSLALSLSDAAQREAFPPATTSLEEAEQRPGVPQVRPVKMATRSITGGEMPLEELLALYGYDVPGPVKRRGQEPDRLSACLPDTTLDKDQMTKGQFSGGEDEETRSSADDLASSLASHASDLLRCHLRGGDKDASVSSSDEDSESTSIPSNDGHKDIMVGSQYQADIPPLCSFSCHERAYEREDQLLWTPSVLSGQAVEEFLLHAQRRGGQEEVTDTVISGDIVKDNEQALYELVKCNFNAEEALRRLRFNVKVFSEELCAWSEEECRNFEHGYRVHGKNFHLIQANKVRTRSVGECVEYYYIWKKSERYEFFTQQATKLGRKKYSLQSGNLEDMDQDGDVGETEGAGNSHGSMHRSAVHLNPPSPTPTVDLDKQEEGLRYSDQFQGRPRRKRTPRYLLRP</sequence>
<dbReference type="InterPro" id="IPR009057">
    <property type="entry name" value="Homeodomain-like_sf"/>
</dbReference>
<organism evidence="10 11">
    <name type="scientific">Chanos chanos</name>
    <name type="common">Milkfish</name>
    <name type="synonym">Mugil chanos</name>
    <dbReference type="NCBI Taxonomy" id="29144"/>
    <lineage>
        <taxon>Eukaryota</taxon>
        <taxon>Metazoa</taxon>
        <taxon>Chordata</taxon>
        <taxon>Craniata</taxon>
        <taxon>Vertebrata</taxon>
        <taxon>Euteleostomi</taxon>
        <taxon>Actinopterygii</taxon>
        <taxon>Neopterygii</taxon>
        <taxon>Teleostei</taxon>
        <taxon>Ostariophysi</taxon>
        <taxon>Gonorynchiformes</taxon>
        <taxon>Chanidae</taxon>
        <taxon>Chanos</taxon>
    </lineage>
</organism>
<reference evidence="11" key="1">
    <citation type="submission" date="2025-08" db="UniProtKB">
        <authorList>
            <consortium name="RefSeq"/>
        </authorList>
    </citation>
    <scope>IDENTIFICATION</scope>
</reference>
<evidence type="ECO:0000259" key="8">
    <source>
        <dbReference type="PROSITE" id="PS51156"/>
    </source>
</evidence>
<dbReference type="RefSeq" id="XP_030640128.1">
    <property type="nucleotide sequence ID" value="XM_030784268.1"/>
</dbReference>
<dbReference type="GO" id="GO:0042826">
    <property type="term" value="F:histone deacetylase binding"/>
    <property type="evidence" value="ECO:0007669"/>
    <property type="project" value="TreeGrafter"/>
</dbReference>
<feature type="compositionally biased region" description="Acidic residues" evidence="7">
    <location>
        <begin position="338"/>
        <end position="348"/>
    </location>
</feature>
<keyword evidence="4" id="KW-0805">Transcription regulation</keyword>
<dbReference type="CTD" id="54531"/>
<dbReference type="GO" id="GO:0005654">
    <property type="term" value="C:nucleoplasm"/>
    <property type="evidence" value="ECO:0007669"/>
    <property type="project" value="TreeGrafter"/>
</dbReference>
<evidence type="ECO:0000256" key="6">
    <source>
        <dbReference type="ARBA" id="ARBA00023242"/>
    </source>
</evidence>
<proteinExistence type="predicted"/>
<evidence type="ECO:0000256" key="3">
    <source>
        <dbReference type="ARBA" id="ARBA00022553"/>
    </source>
</evidence>
<dbReference type="FunFam" id="4.10.1240.50:FF:000005">
    <property type="entry name" value="Mesoderm induction early response protein 3"/>
    <property type="match status" value="1"/>
</dbReference>
<feature type="region of interest" description="Disordered" evidence="7">
    <location>
        <begin position="1"/>
        <end position="43"/>
    </location>
</feature>
<feature type="domain" description="ELM2" evidence="8">
    <location>
        <begin position="160"/>
        <end position="257"/>
    </location>
</feature>
<evidence type="ECO:0000256" key="4">
    <source>
        <dbReference type="ARBA" id="ARBA00023015"/>
    </source>
</evidence>
<dbReference type="Gene3D" id="4.10.1240.50">
    <property type="match status" value="1"/>
</dbReference>
<feature type="region of interest" description="Disordered" evidence="7">
    <location>
        <begin position="134"/>
        <end position="161"/>
    </location>
</feature>
<dbReference type="InterPro" id="IPR000949">
    <property type="entry name" value="ELM2_dom"/>
</dbReference>
<feature type="region of interest" description="Disordered" evidence="7">
    <location>
        <begin position="336"/>
        <end position="406"/>
    </location>
</feature>
<dbReference type="AlphaFoldDB" id="A0A6J2W791"/>
<evidence type="ECO:0000256" key="5">
    <source>
        <dbReference type="ARBA" id="ARBA00023163"/>
    </source>
</evidence>
<protein>
    <submittedName>
        <fullName evidence="11">Mesoderm induction early response protein 2</fullName>
    </submittedName>
</protein>
<dbReference type="PROSITE" id="PS51156">
    <property type="entry name" value="ELM2"/>
    <property type="match status" value="1"/>
</dbReference>
<dbReference type="FunFam" id="1.10.10.60:FF:000025">
    <property type="entry name" value="Mesoderm induction early response 1, transcriptional regulator"/>
    <property type="match status" value="1"/>
</dbReference>
<keyword evidence="3" id="KW-0597">Phosphoprotein</keyword>
<dbReference type="InterPro" id="IPR017884">
    <property type="entry name" value="SANT_dom"/>
</dbReference>
<evidence type="ECO:0000313" key="10">
    <source>
        <dbReference type="Proteomes" id="UP000504632"/>
    </source>
</evidence>
<evidence type="ECO:0000259" key="9">
    <source>
        <dbReference type="PROSITE" id="PS51293"/>
    </source>
</evidence>
<keyword evidence="10" id="KW-1185">Reference proteome</keyword>
<dbReference type="Gene3D" id="1.10.10.60">
    <property type="entry name" value="Homeodomain-like"/>
    <property type="match status" value="1"/>
</dbReference>
<dbReference type="Pfam" id="PF01448">
    <property type="entry name" value="ELM2"/>
    <property type="match status" value="1"/>
</dbReference>
<dbReference type="InterPro" id="IPR001005">
    <property type="entry name" value="SANT/Myb"/>
</dbReference>
<dbReference type="PROSITE" id="PS51293">
    <property type="entry name" value="SANT"/>
    <property type="match status" value="1"/>
</dbReference>
<dbReference type="Proteomes" id="UP000504632">
    <property type="component" value="Chromosome 9"/>
</dbReference>
<dbReference type="GeneID" id="115820633"/>
<dbReference type="GO" id="GO:0032991">
    <property type="term" value="C:protein-containing complex"/>
    <property type="evidence" value="ECO:0007669"/>
    <property type="project" value="UniProtKB-ARBA"/>
</dbReference>
<keyword evidence="2" id="KW-0678">Repressor</keyword>
<dbReference type="GO" id="GO:0003714">
    <property type="term" value="F:transcription corepressor activity"/>
    <property type="evidence" value="ECO:0007669"/>
    <property type="project" value="TreeGrafter"/>
</dbReference>
<dbReference type="InterPro" id="IPR040138">
    <property type="entry name" value="MIER/MTA"/>
</dbReference>
<evidence type="ECO:0000256" key="1">
    <source>
        <dbReference type="ARBA" id="ARBA00004123"/>
    </source>
</evidence>
<dbReference type="PANTHER" id="PTHR10865:SF27">
    <property type="entry name" value="MESODERM INDUCTION EARLY RESPONSE PROTEIN 2"/>
    <property type="match status" value="1"/>
</dbReference>
<dbReference type="OrthoDB" id="5916873at2759"/>
<accession>A0A6J2W791</accession>
<keyword evidence="5" id="KW-0804">Transcription</keyword>
<evidence type="ECO:0000256" key="7">
    <source>
        <dbReference type="SAM" id="MobiDB-lite"/>
    </source>
</evidence>
<name>A0A6J2W791_CHACN</name>